<evidence type="ECO:0000259" key="3">
    <source>
        <dbReference type="PROSITE" id="PS50882"/>
    </source>
</evidence>
<organism evidence="4 5">
    <name type="scientific">Seiridium unicorne</name>
    <dbReference type="NCBI Taxonomy" id="138068"/>
    <lineage>
        <taxon>Eukaryota</taxon>
        <taxon>Fungi</taxon>
        <taxon>Dikarya</taxon>
        <taxon>Ascomycota</taxon>
        <taxon>Pezizomycotina</taxon>
        <taxon>Sordariomycetes</taxon>
        <taxon>Xylariomycetidae</taxon>
        <taxon>Amphisphaeriales</taxon>
        <taxon>Sporocadaceae</taxon>
        <taxon>Seiridium</taxon>
    </lineage>
</organism>
<dbReference type="EMBL" id="JARVKF010000046">
    <property type="protein sequence ID" value="KAK9424264.1"/>
    <property type="molecule type" value="Genomic_DNA"/>
</dbReference>
<keyword evidence="1" id="KW-0175">Coiled coil</keyword>
<name>A0ABR2VBI6_9PEZI</name>
<feature type="coiled-coil region" evidence="1">
    <location>
        <begin position="73"/>
        <end position="103"/>
    </location>
</feature>
<reference evidence="4 5" key="1">
    <citation type="journal article" date="2024" name="J. Plant Pathol.">
        <title>Sequence and assembly of the genome of Seiridium unicorne, isolate CBS 538.82, causal agent of cypress canker disease.</title>
        <authorList>
            <person name="Scali E."/>
            <person name="Rocca G.D."/>
            <person name="Danti R."/>
            <person name="Garbelotto M."/>
            <person name="Barberini S."/>
            <person name="Baroncelli R."/>
            <person name="Emiliani G."/>
        </authorList>
    </citation>
    <scope>NUCLEOTIDE SEQUENCE [LARGE SCALE GENOMIC DNA]</scope>
    <source>
        <strain evidence="4 5">BM-138-508</strain>
    </source>
</reference>
<feature type="compositionally biased region" description="Basic and acidic residues" evidence="2">
    <location>
        <begin position="191"/>
        <end position="202"/>
    </location>
</feature>
<protein>
    <submittedName>
        <fullName evidence="4">YT521-B-like domain-containing protein</fullName>
    </submittedName>
</protein>
<dbReference type="CDD" id="cd21134">
    <property type="entry name" value="YTH"/>
    <property type="match status" value="1"/>
</dbReference>
<evidence type="ECO:0000313" key="5">
    <source>
        <dbReference type="Proteomes" id="UP001408356"/>
    </source>
</evidence>
<proteinExistence type="predicted"/>
<dbReference type="Pfam" id="PF04146">
    <property type="entry name" value="YTH"/>
    <property type="match status" value="1"/>
</dbReference>
<evidence type="ECO:0000256" key="1">
    <source>
        <dbReference type="SAM" id="Coils"/>
    </source>
</evidence>
<accession>A0ABR2VBI6</accession>
<evidence type="ECO:0000256" key="2">
    <source>
        <dbReference type="SAM" id="MobiDB-lite"/>
    </source>
</evidence>
<dbReference type="Gene3D" id="3.10.590.10">
    <property type="entry name" value="ph1033 like domains"/>
    <property type="match status" value="1"/>
</dbReference>
<feature type="region of interest" description="Disordered" evidence="2">
    <location>
        <begin position="1"/>
        <end position="40"/>
    </location>
</feature>
<dbReference type="Proteomes" id="UP001408356">
    <property type="component" value="Unassembled WGS sequence"/>
</dbReference>
<dbReference type="PROSITE" id="PS50882">
    <property type="entry name" value="YTH"/>
    <property type="match status" value="1"/>
</dbReference>
<sequence>MATSPSASFEAYDQDYNGGPSGHTAFEPATSGQAGKPETQVVASNQDMEDWLEFTNWHDVRYRDEKLAYHRTLRHVQQQRAALEAEEEKLRQFEQKYPRAQHTDSLHTVQPTIEAAPLTNTYATQTADAPFSFGDNHYGSRDGFHESAGQYNGGEEYANSIGPDYADNGDYEAQAQTPMLEQYLTPGTRSGHRDDGARDRNRSSVTPTRKSEWPRVKRSVKQNNLFLERREYRDDRGAPFKPIDLGKSGDTRFFVIKSYTLENVEDSMEDGIWASKHDNAKKLVEAFNTCKNVILIFSANQSRKFQGYARMTGTPSGDLPKPKWWTAIKWPISEPYTIEWISKTPMDDDRSRALKNSLNDDLPVTRSRDCQELDEYCGRTMISMLNSEAWKA</sequence>
<feature type="region of interest" description="Disordered" evidence="2">
    <location>
        <begin position="182"/>
        <end position="216"/>
    </location>
</feature>
<dbReference type="InterPro" id="IPR007275">
    <property type="entry name" value="YTH_domain"/>
</dbReference>
<dbReference type="PANTHER" id="PTHR12357">
    <property type="entry name" value="YTH YT521-B HOMOLOGY DOMAIN-CONTAINING"/>
    <property type="match status" value="1"/>
</dbReference>
<dbReference type="PANTHER" id="PTHR12357:SF3">
    <property type="entry name" value="YTH DOMAIN-CONTAINING PROTEIN 1"/>
    <property type="match status" value="1"/>
</dbReference>
<gene>
    <name evidence="4" type="ORF">SUNI508_03752</name>
</gene>
<feature type="domain" description="YTH" evidence="3">
    <location>
        <begin position="251"/>
        <end position="385"/>
    </location>
</feature>
<keyword evidence="5" id="KW-1185">Reference proteome</keyword>
<feature type="region of interest" description="Disordered" evidence="2">
    <location>
        <begin position="144"/>
        <end position="170"/>
    </location>
</feature>
<comment type="caution">
    <text evidence="4">The sequence shown here is derived from an EMBL/GenBank/DDBJ whole genome shotgun (WGS) entry which is preliminary data.</text>
</comment>
<evidence type="ECO:0000313" key="4">
    <source>
        <dbReference type="EMBL" id="KAK9424264.1"/>
    </source>
</evidence>
<dbReference type="InterPro" id="IPR045168">
    <property type="entry name" value="YTH_prot"/>
</dbReference>